<dbReference type="Gene3D" id="1.10.1200.10">
    <property type="entry name" value="ACP-like"/>
    <property type="match status" value="1"/>
</dbReference>
<dbReference type="InterPro" id="IPR020845">
    <property type="entry name" value="AMP-binding_CS"/>
</dbReference>
<dbReference type="InterPro" id="IPR006162">
    <property type="entry name" value="Ppantetheine_attach_site"/>
</dbReference>
<dbReference type="FunFam" id="3.40.50.980:FF:000001">
    <property type="entry name" value="Non-ribosomal peptide synthetase"/>
    <property type="match status" value="1"/>
</dbReference>
<dbReference type="Gene3D" id="3.30.559.10">
    <property type="entry name" value="Chloramphenicol acetyltransferase-like domain"/>
    <property type="match status" value="1"/>
</dbReference>
<comment type="caution">
    <text evidence="5">The sequence shown here is derived from an EMBL/GenBank/DDBJ whole genome shotgun (WGS) entry which is preliminary data.</text>
</comment>
<dbReference type="CDD" id="cd05918">
    <property type="entry name" value="A_NRPS_SidN3_like"/>
    <property type="match status" value="1"/>
</dbReference>
<accession>A0AAE1IE17</accession>
<dbReference type="FunFam" id="3.30.300.30:FF:000015">
    <property type="entry name" value="Nonribosomal peptide synthase SidD"/>
    <property type="match status" value="1"/>
</dbReference>
<dbReference type="PROSITE" id="PS50075">
    <property type="entry name" value="CARRIER"/>
    <property type="match status" value="1"/>
</dbReference>
<keyword evidence="6" id="KW-1185">Reference proteome</keyword>
<dbReference type="GO" id="GO:0005737">
    <property type="term" value="C:cytoplasm"/>
    <property type="evidence" value="ECO:0007669"/>
    <property type="project" value="TreeGrafter"/>
</dbReference>
<dbReference type="Gene3D" id="3.40.50.12780">
    <property type="entry name" value="N-terminal domain of ligase-like"/>
    <property type="match status" value="1"/>
</dbReference>
<dbReference type="InterPro" id="IPR023213">
    <property type="entry name" value="CAT-like_dom_sf"/>
</dbReference>
<dbReference type="InterPro" id="IPR001242">
    <property type="entry name" value="Condensation_dom"/>
</dbReference>
<keyword evidence="1" id="KW-0596">Phosphopantetheine</keyword>
<evidence type="ECO:0000313" key="5">
    <source>
        <dbReference type="EMBL" id="KAK4076536.1"/>
    </source>
</evidence>
<dbReference type="SUPFAM" id="SSF56801">
    <property type="entry name" value="Acetyl-CoA synthetase-like"/>
    <property type="match status" value="1"/>
</dbReference>
<evidence type="ECO:0000256" key="3">
    <source>
        <dbReference type="ARBA" id="ARBA00022598"/>
    </source>
</evidence>
<dbReference type="SUPFAM" id="SSF47336">
    <property type="entry name" value="ACP-like"/>
    <property type="match status" value="1"/>
</dbReference>
<dbReference type="SUPFAM" id="SSF52777">
    <property type="entry name" value="CoA-dependent acyltransferases"/>
    <property type="match status" value="2"/>
</dbReference>
<dbReference type="GO" id="GO:0016874">
    <property type="term" value="F:ligase activity"/>
    <property type="evidence" value="ECO:0007669"/>
    <property type="project" value="UniProtKB-KW"/>
</dbReference>
<proteinExistence type="predicted"/>
<dbReference type="FunFam" id="3.40.50.12780:FF:000014">
    <property type="entry name" value="Nonribosomal peptide synthetase 1"/>
    <property type="match status" value="1"/>
</dbReference>
<dbReference type="InterPro" id="IPR036736">
    <property type="entry name" value="ACP-like_sf"/>
</dbReference>
<dbReference type="GO" id="GO:0044550">
    <property type="term" value="P:secondary metabolite biosynthetic process"/>
    <property type="evidence" value="ECO:0007669"/>
    <property type="project" value="TreeGrafter"/>
</dbReference>
<dbReference type="Gene3D" id="3.30.559.30">
    <property type="entry name" value="Nonribosomal peptide synthetase, condensation domain"/>
    <property type="match status" value="1"/>
</dbReference>
<keyword evidence="2" id="KW-0597">Phosphoprotein</keyword>
<dbReference type="RefSeq" id="XP_062756646.1">
    <property type="nucleotide sequence ID" value="XM_062898510.1"/>
</dbReference>
<reference evidence="5" key="1">
    <citation type="submission" date="2023-11" db="EMBL/GenBank/DDBJ databases">
        <title>The genome sequences of three competitors of mushroom-forming fungi.</title>
        <authorList>
            <person name="Beijen E."/>
            <person name="Ohm R.A."/>
        </authorList>
    </citation>
    <scope>NUCLEOTIDE SEQUENCE</scope>
    <source>
        <strain evidence="5">CBS 100526</strain>
    </source>
</reference>
<evidence type="ECO:0000259" key="4">
    <source>
        <dbReference type="PROSITE" id="PS50075"/>
    </source>
</evidence>
<keyword evidence="3" id="KW-0436">Ligase</keyword>
<dbReference type="GeneID" id="87918414"/>
<dbReference type="InterPro" id="IPR045851">
    <property type="entry name" value="AMP-bd_C_sf"/>
</dbReference>
<dbReference type="Proteomes" id="UP001273209">
    <property type="component" value="Unassembled WGS sequence"/>
</dbReference>
<dbReference type="GO" id="GO:0031177">
    <property type="term" value="F:phosphopantetheine binding"/>
    <property type="evidence" value="ECO:0007669"/>
    <property type="project" value="TreeGrafter"/>
</dbReference>
<dbReference type="Gene3D" id="3.30.300.30">
    <property type="match status" value="1"/>
</dbReference>
<evidence type="ECO:0000256" key="2">
    <source>
        <dbReference type="ARBA" id="ARBA00022553"/>
    </source>
</evidence>
<evidence type="ECO:0000256" key="1">
    <source>
        <dbReference type="ARBA" id="ARBA00022450"/>
    </source>
</evidence>
<dbReference type="InterPro" id="IPR000873">
    <property type="entry name" value="AMP-dep_synth/lig_dom"/>
</dbReference>
<name>A0AAE1IE17_9HYPO</name>
<dbReference type="InterPro" id="IPR009081">
    <property type="entry name" value="PP-bd_ACP"/>
</dbReference>
<dbReference type="NCBIfam" id="TIGR01733">
    <property type="entry name" value="AA-adenyl-dom"/>
    <property type="match status" value="1"/>
</dbReference>
<dbReference type="Pfam" id="PF00550">
    <property type="entry name" value="PP-binding"/>
    <property type="match status" value="1"/>
</dbReference>
<dbReference type="EMBL" id="JAWRVG010000013">
    <property type="protein sequence ID" value="KAK4076536.1"/>
    <property type="molecule type" value="Genomic_DNA"/>
</dbReference>
<evidence type="ECO:0000313" key="6">
    <source>
        <dbReference type="Proteomes" id="UP001273209"/>
    </source>
</evidence>
<dbReference type="PROSITE" id="PS00012">
    <property type="entry name" value="PHOSPHOPANTETHEINE"/>
    <property type="match status" value="1"/>
</dbReference>
<gene>
    <name evidence="5" type="ORF">Triagg1_4139</name>
</gene>
<protein>
    <recommendedName>
        <fullName evidence="4">Carrier domain-containing protein</fullName>
    </recommendedName>
</protein>
<dbReference type="AlphaFoldDB" id="A0AAE1IE17"/>
<feature type="domain" description="Carrier" evidence="4">
    <location>
        <begin position="578"/>
        <end position="654"/>
    </location>
</feature>
<dbReference type="PROSITE" id="PS00455">
    <property type="entry name" value="AMP_BINDING"/>
    <property type="match status" value="1"/>
</dbReference>
<dbReference type="Pfam" id="PF00501">
    <property type="entry name" value="AMP-binding"/>
    <property type="match status" value="1"/>
</dbReference>
<dbReference type="InterPro" id="IPR042099">
    <property type="entry name" value="ANL_N_sf"/>
</dbReference>
<dbReference type="GO" id="GO:0043041">
    <property type="term" value="P:amino acid activation for nonribosomal peptide biosynthetic process"/>
    <property type="evidence" value="ECO:0007669"/>
    <property type="project" value="TreeGrafter"/>
</dbReference>
<organism evidence="5 6">
    <name type="scientific">Trichoderma aggressivum f. europaeum</name>
    <dbReference type="NCBI Taxonomy" id="173218"/>
    <lineage>
        <taxon>Eukaryota</taxon>
        <taxon>Fungi</taxon>
        <taxon>Dikarya</taxon>
        <taxon>Ascomycota</taxon>
        <taxon>Pezizomycotina</taxon>
        <taxon>Sordariomycetes</taxon>
        <taxon>Hypocreomycetidae</taxon>
        <taxon>Hypocreales</taxon>
        <taxon>Hypocreaceae</taxon>
        <taxon>Trichoderma</taxon>
    </lineage>
</organism>
<dbReference type="Pfam" id="PF00668">
    <property type="entry name" value="Condensation"/>
    <property type="match status" value="1"/>
</dbReference>
<dbReference type="PANTHER" id="PTHR45527">
    <property type="entry name" value="NONRIBOSOMAL PEPTIDE SYNTHETASE"/>
    <property type="match status" value="1"/>
</dbReference>
<dbReference type="InterPro" id="IPR010071">
    <property type="entry name" value="AA_adenyl_dom"/>
</dbReference>
<sequence length="1025" mass="112876">MESNTQTDTQLSGVDHLAHEERENLSLWNKHIPASTEQCIQVLFEDRAHQQPQAPSISSWDGELTYEMLDSLASRLAYHLVQLGVGPEILVLLCFEKSKWAIVAILAVLKAGGAFVPMDPNHPPQRQETIISQINPKILLASSSFASKCTHRIENIIAVDETLMQNLAKSVISQPLGQRSQPSNLAYMIFTSGSTGLPKGVMIEHSAFCSSSLDHGQVLGFNEESRVLQFSSFIFDVSVMDILTTLIFGGCICIPSDDDRMNDIAGAMNRMRVTLATLTPSIAHHLQPDGVKNLRTLALAGEKVPNETVQRWSNRVELINAYGPTECAVLCAAFRYNLASVAPATIGRAMGSISWIVDPENSNRLAHVGDVGELLIEGPILARGYLNNAKATTASFITEPLWRSSFGASSKPRRMYKTGDLVRYSKEGDLIYLGRKDFQVKIHGQRVELFEIEHHIQKLLPEQKQVAVDLACTSDGSGDLLIAFICVGEDWGCEWVGSHIKMIPEAGKRFRDLVQHLEDELRQTLPAYMIPVLFIPLPRLPLTVSSKIDRSELRKLISQNSHATLAAILGNRGTASSQALTTQEAAMAALWSSVLPILANQILPDDNFLKLGADSLTAIGLVAAARRQGMRLTVADIFKKPQLREMALIPELNQGLSVTTVAPFSIPIDGVAAGSLLDEASTYCSLPPELIEDIYPCTPYQEELWMESLQYTRRHCVQRRFALSDELNIDAFRSAWSGVPCSALEHRIFQSSRGLVQVVPKTPASWTSSTDLHATLEDHKKKIGIPGSPLSLCTIVEDQSSSKKIFVWTAHHAMYDRWSVSRFFEQVAKLYEQILKQKLEQAVAVNFNTLVQHATQINRAGAESFWRSHLAGANCKPVIQVPTGIVPTADSALEYKFPSPKLTSDFTTATKLYVTWQVLAGKITQSADVVSEITLAGRNTPVAEVDRLLGPAIAVVPLRTKLSEHGTVYDLLSIVQNQMLESVPFQYFGYKNICGLSDEARLACIGAVPVVIQSSDMSWGPYIGY</sequence>
<dbReference type="PANTHER" id="PTHR45527:SF1">
    <property type="entry name" value="FATTY ACID SYNTHASE"/>
    <property type="match status" value="1"/>
</dbReference>